<dbReference type="KEGG" id="pox:MB84_27700"/>
<sequence length="184" mass="21107">MMHPDAYRDDLKKLTYSGGGLYLEKGDAAIGRLWKTEDRRNPIISYSSSIQANAYILFPQEILDDLSKELSDSEYNSLMENIQLKTFLKGKYKVQGIIKIAEDNTYEMRLLGGKKEYRVLFDLNSIKNNKNLFFDNTLAYCASKVFYHNGKTDKTVAKLGEKKIKEMVSILSSSDIYIKPSLNF</sequence>
<protein>
    <submittedName>
        <fullName evidence="1">Uncharacterized protein</fullName>
    </submittedName>
</protein>
<dbReference type="PATRIC" id="fig|573737.6.peg.5400"/>
<geneLocation type="plasmid" evidence="1 2">
    <name>pPO70-1</name>
</geneLocation>
<gene>
    <name evidence="1" type="ORF">MB84_27700</name>
</gene>
<dbReference type="EMBL" id="CP011518">
    <property type="protein sequence ID" value="AKK24627.1"/>
    <property type="molecule type" value="Genomic_DNA"/>
</dbReference>
<evidence type="ECO:0000313" key="1">
    <source>
        <dbReference type="EMBL" id="AKK24627.1"/>
    </source>
</evidence>
<proteinExistence type="predicted"/>
<name>A0A0G3IBI1_9BURK</name>
<organism evidence="1 2">
    <name type="scientific">Pandoraea oxalativorans</name>
    <dbReference type="NCBI Taxonomy" id="573737"/>
    <lineage>
        <taxon>Bacteria</taxon>
        <taxon>Pseudomonadati</taxon>
        <taxon>Pseudomonadota</taxon>
        <taxon>Betaproteobacteria</taxon>
        <taxon>Burkholderiales</taxon>
        <taxon>Burkholderiaceae</taxon>
        <taxon>Pandoraea</taxon>
    </lineage>
</organism>
<dbReference type="AlphaFoldDB" id="A0A0G3IBI1"/>
<evidence type="ECO:0000313" key="2">
    <source>
        <dbReference type="Proteomes" id="UP000035050"/>
    </source>
</evidence>
<dbReference type="Proteomes" id="UP000035050">
    <property type="component" value="Plasmid pPO70-1"/>
</dbReference>
<keyword evidence="1" id="KW-0614">Plasmid</keyword>
<accession>A0A0G3IBI1</accession>
<reference evidence="1" key="1">
    <citation type="submission" date="2016-06" db="EMBL/GenBank/DDBJ databases">
        <title>Pandoraea oxalativorans DSM 23570 Genome Sequencing.</title>
        <authorList>
            <person name="Ee R."/>
            <person name="Lim Y.-L."/>
            <person name="Yong D."/>
            <person name="Yin W.-F."/>
            <person name="Chan K.-G."/>
        </authorList>
    </citation>
    <scope>NUCLEOTIDE SEQUENCE</scope>
    <source>
        <strain evidence="1">DSM 23570</strain>
        <plasmid evidence="1">pPO70-1</plasmid>
    </source>
</reference>
<keyword evidence="2" id="KW-1185">Reference proteome</keyword>